<dbReference type="SUPFAM" id="SSF51556">
    <property type="entry name" value="Metallo-dependent hydrolases"/>
    <property type="match status" value="1"/>
</dbReference>
<dbReference type="Proteomes" id="UP001243420">
    <property type="component" value="Chromosome"/>
</dbReference>
<name>A0ABY8LFA5_9RHOB</name>
<dbReference type="InterPro" id="IPR006680">
    <property type="entry name" value="Amidohydro-rel"/>
</dbReference>
<dbReference type="Gene3D" id="3.20.20.140">
    <property type="entry name" value="Metal-dependent hydrolases"/>
    <property type="match status" value="1"/>
</dbReference>
<reference evidence="3 4" key="1">
    <citation type="submission" date="2023-04" db="EMBL/GenBank/DDBJ databases">
        <title>Jannaschia ovalis sp. nov., a marine bacterium isolated from sea tidal flat.</title>
        <authorList>
            <person name="Kwon D.Y."/>
            <person name="Kim J.-J."/>
        </authorList>
    </citation>
    <scope>NUCLEOTIDE SEQUENCE [LARGE SCALE GENOMIC DNA]</scope>
    <source>
        <strain evidence="3 4">GRR-S6-38</strain>
    </source>
</reference>
<proteinExistence type="predicted"/>
<dbReference type="InterPro" id="IPR032466">
    <property type="entry name" value="Metal_Hydrolase"/>
</dbReference>
<protein>
    <submittedName>
        <fullName evidence="3">Amidohydrolase family protein</fullName>
    </submittedName>
</protein>
<dbReference type="InterPro" id="IPR052358">
    <property type="entry name" value="Aro_Compnd_Degr_Hydrolases"/>
</dbReference>
<dbReference type="EMBL" id="CP122537">
    <property type="protein sequence ID" value="WGH78868.1"/>
    <property type="molecule type" value="Genomic_DNA"/>
</dbReference>
<feature type="domain" description="Amidohydrolase-related" evidence="2">
    <location>
        <begin position="24"/>
        <end position="292"/>
    </location>
</feature>
<evidence type="ECO:0000313" key="4">
    <source>
        <dbReference type="Proteomes" id="UP001243420"/>
    </source>
</evidence>
<feature type="region of interest" description="Disordered" evidence="1">
    <location>
        <begin position="1"/>
        <end position="21"/>
    </location>
</feature>
<organism evidence="3 4">
    <name type="scientific">Jannaschia ovalis</name>
    <dbReference type="NCBI Taxonomy" id="3038773"/>
    <lineage>
        <taxon>Bacteria</taxon>
        <taxon>Pseudomonadati</taxon>
        <taxon>Pseudomonadota</taxon>
        <taxon>Alphaproteobacteria</taxon>
        <taxon>Rhodobacterales</taxon>
        <taxon>Roseobacteraceae</taxon>
        <taxon>Jannaschia</taxon>
    </lineage>
</organism>
<dbReference type="RefSeq" id="WP_279965619.1">
    <property type="nucleotide sequence ID" value="NZ_CP122537.1"/>
</dbReference>
<dbReference type="PANTHER" id="PTHR35563:SF2">
    <property type="entry name" value="BARREL METAL-DEPENDENT HYDROLASE, PUTATIVE (AFU_ORTHOLOGUE AFUA_1G16240)-RELATED"/>
    <property type="match status" value="1"/>
</dbReference>
<evidence type="ECO:0000256" key="1">
    <source>
        <dbReference type="SAM" id="MobiDB-lite"/>
    </source>
</evidence>
<evidence type="ECO:0000259" key="2">
    <source>
        <dbReference type="Pfam" id="PF04909"/>
    </source>
</evidence>
<dbReference type="Pfam" id="PF04909">
    <property type="entry name" value="Amidohydro_2"/>
    <property type="match status" value="1"/>
</dbReference>
<accession>A0ABY8LFA5</accession>
<dbReference type="PANTHER" id="PTHR35563">
    <property type="entry name" value="BARREL METAL-DEPENDENT HYDROLASE, PUTATIVE (AFU_ORTHOLOGUE AFUA_1G16240)-RELATED"/>
    <property type="match status" value="1"/>
</dbReference>
<keyword evidence="4" id="KW-1185">Reference proteome</keyword>
<sequence>MALPRSAPPPDPIAPDRPAPAGTCDTHIHLLGAAGEAELWDKRAEDPADGWDFDAYLDAYRVQMAALGIERTVIVQSILFGTDNSLVARGIEALGRETTRGIGLVDDAASDADLDDLVAQGIEGVRLNYVHGGVLSWEGVEAMAPRLADRGLHVQMLLRADRHMADLAPRIRALPVPMVLDHIGWPDLAAGIDEPGFRALRDTLDHGNLWVKLSALYRHCPAPFDAADAHVAALLEANPLRCLWGSDWPHIMLGDARAAPAAVALDALDRVCPDDDTREAVLVRNPARLFGF</sequence>
<feature type="compositionally biased region" description="Pro residues" evidence="1">
    <location>
        <begin position="1"/>
        <end position="18"/>
    </location>
</feature>
<gene>
    <name evidence="3" type="ORF">P8627_00995</name>
</gene>
<evidence type="ECO:0000313" key="3">
    <source>
        <dbReference type="EMBL" id="WGH78868.1"/>
    </source>
</evidence>